<dbReference type="Proteomes" id="UP001207468">
    <property type="component" value="Unassembled WGS sequence"/>
</dbReference>
<organism evidence="1 2">
    <name type="scientific">Russula earlei</name>
    <dbReference type="NCBI Taxonomy" id="71964"/>
    <lineage>
        <taxon>Eukaryota</taxon>
        <taxon>Fungi</taxon>
        <taxon>Dikarya</taxon>
        <taxon>Basidiomycota</taxon>
        <taxon>Agaricomycotina</taxon>
        <taxon>Agaricomycetes</taxon>
        <taxon>Russulales</taxon>
        <taxon>Russulaceae</taxon>
        <taxon>Russula</taxon>
    </lineage>
</organism>
<comment type="caution">
    <text evidence="1">The sequence shown here is derived from an EMBL/GenBank/DDBJ whole genome shotgun (WGS) entry which is preliminary data.</text>
</comment>
<keyword evidence="2" id="KW-1185">Reference proteome</keyword>
<dbReference type="EMBL" id="JAGFNK010000001">
    <property type="protein sequence ID" value="KAI9513421.1"/>
    <property type="molecule type" value="Genomic_DNA"/>
</dbReference>
<proteinExistence type="predicted"/>
<evidence type="ECO:0000313" key="2">
    <source>
        <dbReference type="Proteomes" id="UP001207468"/>
    </source>
</evidence>
<reference evidence="1" key="1">
    <citation type="submission" date="2021-03" db="EMBL/GenBank/DDBJ databases">
        <title>Evolutionary priming and transition to the ectomycorrhizal habit in an iconic lineage of mushroom-forming fungi: is preadaptation a requirement?</title>
        <authorList>
            <consortium name="DOE Joint Genome Institute"/>
            <person name="Looney B.P."/>
            <person name="Miyauchi S."/>
            <person name="Morin E."/>
            <person name="Drula E."/>
            <person name="Courty P.E."/>
            <person name="Chicoki N."/>
            <person name="Fauchery L."/>
            <person name="Kohler A."/>
            <person name="Kuo A."/>
            <person name="LaButti K."/>
            <person name="Pangilinan J."/>
            <person name="Lipzen A."/>
            <person name="Riley R."/>
            <person name="Andreopoulos W."/>
            <person name="He G."/>
            <person name="Johnson J."/>
            <person name="Barry K.W."/>
            <person name="Grigoriev I.V."/>
            <person name="Nagy L."/>
            <person name="Hibbett D."/>
            <person name="Henrissat B."/>
            <person name="Matheny P.B."/>
            <person name="Labbe J."/>
            <person name="Martin A.F."/>
        </authorList>
    </citation>
    <scope>NUCLEOTIDE SEQUENCE</scope>
    <source>
        <strain evidence="1">BPL698</strain>
    </source>
</reference>
<protein>
    <submittedName>
        <fullName evidence="1">Uncharacterized protein</fullName>
    </submittedName>
</protein>
<sequence>MLSPKFFCHLSMLHHGSVGLDRCRNQVRVQRLRLNRATYFFQFHASPSVQVLPSSNAPSFRPSYQGKHEGWAPTVVNAMLRARPNIRDSHCAEDHSGYSAHGMQSLRMRSLPTTHSTDVAGFGVIANRIYHCNSHPSGLRGGIPEPQVLMPPVIEAWGFRCSREGPLAVEQCYFKYGAQPDATRLRILRIMQRERRRRPRLEGLVSPSFSTSEELFTRVLPNQRHPLRHLSVP</sequence>
<gene>
    <name evidence="1" type="ORF">F5148DRAFT_4324</name>
</gene>
<accession>A0ACC0UQB9</accession>
<name>A0ACC0UQB9_9AGAM</name>
<evidence type="ECO:0000313" key="1">
    <source>
        <dbReference type="EMBL" id="KAI9513421.1"/>
    </source>
</evidence>